<organism evidence="2 3">
    <name type="scientific">Chlorella ohadii</name>
    <dbReference type="NCBI Taxonomy" id="2649997"/>
    <lineage>
        <taxon>Eukaryota</taxon>
        <taxon>Viridiplantae</taxon>
        <taxon>Chlorophyta</taxon>
        <taxon>core chlorophytes</taxon>
        <taxon>Trebouxiophyceae</taxon>
        <taxon>Chlorellales</taxon>
        <taxon>Chlorellaceae</taxon>
        <taxon>Chlorella clade</taxon>
        <taxon>Chlorella</taxon>
    </lineage>
</organism>
<evidence type="ECO:0000256" key="1">
    <source>
        <dbReference type="SAM" id="MobiDB-lite"/>
    </source>
</evidence>
<name>A0AAD5DWJ6_9CHLO</name>
<dbReference type="AlphaFoldDB" id="A0AAD5DWJ6"/>
<dbReference type="Gene3D" id="3.10.129.10">
    <property type="entry name" value="Hotdog Thioesterase"/>
    <property type="match status" value="1"/>
</dbReference>
<dbReference type="Proteomes" id="UP001205105">
    <property type="component" value="Unassembled WGS sequence"/>
</dbReference>
<evidence type="ECO:0000313" key="2">
    <source>
        <dbReference type="EMBL" id="KAI7843390.1"/>
    </source>
</evidence>
<protein>
    <recommendedName>
        <fullName evidence="4">Thioesterase domain-containing protein</fullName>
    </recommendedName>
</protein>
<dbReference type="EMBL" id="JADXDR010000039">
    <property type="protein sequence ID" value="KAI7843390.1"/>
    <property type="molecule type" value="Genomic_DNA"/>
</dbReference>
<feature type="region of interest" description="Disordered" evidence="1">
    <location>
        <begin position="22"/>
        <end position="44"/>
    </location>
</feature>
<sequence length="254" mass="26897">MTLASSCKDDAEAAVCGGAAISDTSIPGGGREQVWDERNTSPAPPVVKEHQLAGSSADYRAQVFADGIATRPSGLFPPGDPLLRRLAADPLCHPFEKHLPGEQSCYELLPKGGWATGDAAAAKGVDLRLFYKEPAPGETYGTIQGAVRFGDGACIGNGFWMSAHGGSIETALDEATAELAKCEYVPMVTTRQATFQITKPVPLHTSLAINCQIKERKGVRCYVDGQITAADDPGAVYATCQAMLVNLTDWLRQA</sequence>
<dbReference type="InterPro" id="IPR029069">
    <property type="entry name" value="HotDog_dom_sf"/>
</dbReference>
<evidence type="ECO:0000313" key="3">
    <source>
        <dbReference type="Proteomes" id="UP001205105"/>
    </source>
</evidence>
<evidence type="ECO:0008006" key="4">
    <source>
        <dbReference type="Google" id="ProtNLM"/>
    </source>
</evidence>
<comment type="caution">
    <text evidence="2">The sequence shown here is derived from an EMBL/GenBank/DDBJ whole genome shotgun (WGS) entry which is preliminary data.</text>
</comment>
<reference evidence="2" key="1">
    <citation type="submission" date="2020-11" db="EMBL/GenBank/DDBJ databases">
        <title>Chlorella ohadii genome sequencing and assembly.</title>
        <authorList>
            <person name="Murik O."/>
            <person name="Treves H."/>
            <person name="Kedem I."/>
            <person name="Shotland Y."/>
            <person name="Kaplan A."/>
        </authorList>
    </citation>
    <scope>NUCLEOTIDE SEQUENCE</scope>
    <source>
        <strain evidence="2">1</strain>
    </source>
</reference>
<dbReference type="SUPFAM" id="SSF54637">
    <property type="entry name" value="Thioesterase/thiol ester dehydrase-isomerase"/>
    <property type="match status" value="1"/>
</dbReference>
<proteinExistence type="predicted"/>
<accession>A0AAD5DWJ6</accession>
<gene>
    <name evidence="2" type="ORF">COHA_002988</name>
</gene>
<keyword evidence="3" id="KW-1185">Reference proteome</keyword>